<evidence type="ECO:0000313" key="3">
    <source>
        <dbReference type="Proteomes" id="UP000316770"/>
    </source>
</evidence>
<accession>A0A518IZW4</accession>
<sequence length="281" mass="29012" precursor="true">MTTIFPIRTIAAIASVGLMVTANADVITFTPVLDMTSAANTSSPMTPYDANNAVQAQGPTGIPDNVSPTYGDTYFFRDAGTGIEFSLDISWNAAMGLNLNTGGSALGLGSNSVIGSGESVTISLSGLSVDLTNYIDGSFNMISNPTLGATSLAFRQIDFNDFGDTTIVDITNGIDTVSFSEAAPVSGNFDLPADGLTDMEPALTFSLSNMSVDTDFNISAVQLAITADLQATAGVPEPASMLLTLFGGGAVLGIARRKAKRSRVAREIPAMAASPEALQNQ</sequence>
<feature type="signal peptide" evidence="1">
    <location>
        <begin position="1"/>
        <end position="24"/>
    </location>
</feature>
<dbReference type="AlphaFoldDB" id="A0A518IZW4"/>
<dbReference type="RefSeq" id="WP_145289175.1">
    <property type="nucleotide sequence ID" value="NZ_CP036318.1"/>
</dbReference>
<name>A0A518IZW4_9BACT</name>
<protein>
    <recommendedName>
        <fullName evidence="4">PEP-CTERM protein-sorting domain-containing protein</fullName>
    </recommendedName>
</protein>
<dbReference type="NCBIfam" id="TIGR02595">
    <property type="entry name" value="PEP_CTERM"/>
    <property type="match status" value="1"/>
</dbReference>
<dbReference type="InterPro" id="IPR013424">
    <property type="entry name" value="Ice-binding_C"/>
</dbReference>
<feature type="chain" id="PRO_5021930785" description="PEP-CTERM protein-sorting domain-containing protein" evidence="1">
    <location>
        <begin position="25"/>
        <end position="281"/>
    </location>
</feature>
<gene>
    <name evidence="2" type="ORF">Mal33_46520</name>
</gene>
<reference evidence="2 3" key="1">
    <citation type="submission" date="2019-02" db="EMBL/GenBank/DDBJ databases">
        <title>Deep-cultivation of Planctomycetes and their phenomic and genomic characterization uncovers novel biology.</title>
        <authorList>
            <person name="Wiegand S."/>
            <person name="Jogler M."/>
            <person name="Boedeker C."/>
            <person name="Pinto D."/>
            <person name="Vollmers J."/>
            <person name="Rivas-Marin E."/>
            <person name="Kohn T."/>
            <person name="Peeters S.H."/>
            <person name="Heuer A."/>
            <person name="Rast P."/>
            <person name="Oberbeckmann S."/>
            <person name="Bunk B."/>
            <person name="Jeske O."/>
            <person name="Meyerdierks A."/>
            <person name="Storesund J.E."/>
            <person name="Kallscheuer N."/>
            <person name="Luecker S."/>
            <person name="Lage O.M."/>
            <person name="Pohl T."/>
            <person name="Merkel B.J."/>
            <person name="Hornburger P."/>
            <person name="Mueller R.-W."/>
            <person name="Bruemmer F."/>
            <person name="Labrenz M."/>
            <person name="Spormann A.M."/>
            <person name="Op den Camp H."/>
            <person name="Overmann J."/>
            <person name="Amann R."/>
            <person name="Jetten M.S.M."/>
            <person name="Mascher T."/>
            <person name="Medema M.H."/>
            <person name="Devos D.P."/>
            <person name="Kaster A.-K."/>
            <person name="Ovreas L."/>
            <person name="Rohde M."/>
            <person name="Galperin M.Y."/>
            <person name="Jogler C."/>
        </authorList>
    </citation>
    <scope>NUCLEOTIDE SEQUENCE [LARGE SCALE GENOMIC DNA]</scope>
    <source>
        <strain evidence="2 3">Mal33</strain>
    </source>
</reference>
<organism evidence="2 3">
    <name type="scientific">Rosistilla oblonga</name>
    <dbReference type="NCBI Taxonomy" id="2527990"/>
    <lineage>
        <taxon>Bacteria</taxon>
        <taxon>Pseudomonadati</taxon>
        <taxon>Planctomycetota</taxon>
        <taxon>Planctomycetia</taxon>
        <taxon>Pirellulales</taxon>
        <taxon>Pirellulaceae</taxon>
        <taxon>Rosistilla</taxon>
    </lineage>
</organism>
<keyword evidence="1" id="KW-0732">Signal</keyword>
<dbReference type="Proteomes" id="UP000316770">
    <property type="component" value="Chromosome"/>
</dbReference>
<evidence type="ECO:0000256" key="1">
    <source>
        <dbReference type="SAM" id="SignalP"/>
    </source>
</evidence>
<proteinExistence type="predicted"/>
<dbReference type="EMBL" id="CP036318">
    <property type="protein sequence ID" value="QDV58628.1"/>
    <property type="molecule type" value="Genomic_DNA"/>
</dbReference>
<evidence type="ECO:0000313" key="2">
    <source>
        <dbReference type="EMBL" id="QDV58628.1"/>
    </source>
</evidence>
<evidence type="ECO:0008006" key="4">
    <source>
        <dbReference type="Google" id="ProtNLM"/>
    </source>
</evidence>
<keyword evidence="3" id="KW-1185">Reference proteome</keyword>